<feature type="chain" id="PRO_5008684641" evidence="2">
    <location>
        <begin position="28"/>
        <end position="192"/>
    </location>
</feature>
<keyword evidence="2" id="KW-0732">Signal</keyword>
<evidence type="ECO:0000256" key="1">
    <source>
        <dbReference type="SAM" id="MobiDB-lite"/>
    </source>
</evidence>
<evidence type="ECO:0000256" key="2">
    <source>
        <dbReference type="SAM" id="SignalP"/>
    </source>
</evidence>
<dbReference type="InterPro" id="IPR010642">
    <property type="entry name" value="Invasion_prot_B"/>
</dbReference>
<dbReference type="Gene3D" id="2.60.40.1880">
    <property type="entry name" value="Invasion associated locus B (IalB) protein"/>
    <property type="match status" value="1"/>
</dbReference>
<name>A0A1C3VN83_9BRAD</name>
<feature type="signal peptide" evidence="2">
    <location>
        <begin position="1"/>
        <end position="27"/>
    </location>
</feature>
<protein>
    <submittedName>
        <fullName evidence="3">Invasion protein IalB, involved in pathogenesis</fullName>
    </submittedName>
</protein>
<evidence type="ECO:0000313" key="4">
    <source>
        <dbReference type="Proteomes" id="UP000183174"/>
    </source>
</evidence>
<sequence>MRFPMPVQSRLVALVAAVLLSAGAAHAQQGAKKNAAPAPAAQPAPAPTQAQADGASGQPGWIVRCTSASRDAPLECAMEQNAVLTKTGQTVVLINIRIAPDTRTPIALLQLPLGLNLPVGAKLQIDEGKTFDLQIQTCENRGCYASTPVAPDLLAALRSGKQLKVSFQNMAKETIAIPMPLGDFAAAYDKIK</sequence>
<dbReference type="InterPro" id="IPR038696">
    <property type="entry name" value="IalB_sf"/>
</dbReference>
<organism evidence="3 4">
    <name type="scientific">Bradyrhizobium yuanmingense</name>
    <dbReference type="NCBI Taxonomy" id="108015"/>
    <lineage>
        <taxon>Bacteria</taxon>
        <taxon>Pseudomonadati</taxon>
        <taxon>Pseudomonadota</taxon>
        <taxon>Alphaproteobacteria</taxon>
        <taxon>Hyphomicrobiales</taxon>
        <taxon>Nitrobacteraceae</taxon>
        <taxon>Bradyrhizobium</taxon>
    </lineage>
</organism>
<reference evidence="3 4" key="1">
    <citation type="submission" date="2016-08" db="EMBL/GenBank/DDBJ databases">
        <authorList>
            <person name="Seilhamer J.J."/>
        </authorList>
    </citation>
    <scope>NUCLEOTIDE SEQUENCE [LARGE SCALE GENOMIC DNA]</scope>
    <source>
        <strain evidence="3 4">CCBAU 10071</strain>
    </source>
</reference>
<accession>A0A1C3VN83</accession>
<dbReference type="Proteomes" id="UP000183174">
    <property type="component" value="Unassembled WGS sequence"/>
</dbReference>
<dbReference type="Pfam" id="PF06776">
    <property type="entry name" value="IalB"/>
    <property type="match status" value="1"/>
</dbReference>
<evidence type="ECO:0000313" key="3">
    <source>
        <dbReference type="EMBL" id="SCB29261.1"/>
    </source>
</evidence>
<feature type="region of interest" description="Disordered" evidence="1">
    <location>
        <begin position="31"/>
        <end position="58"/>
    </location>
</feature>
<proteinExistence type="predicted"/>
<gene>
    <name evidence="3" type="ORF">GA0061099_1004291</name>
</gene>
<dbReference type="EMBL" id="FMAE01000004">
    <property type="protein sequence ID" value="SCB29261.1"/>
    <property type="molecule type" value="Genomic_DNA"/>
</dbReference>
<dbReference type="AlphaFoldDB" id="A0A1C3VN83"/>